<accession>A0A8S3C5V7</accession>
<feature type="non-terminal residue" evidence="2">
    <location>
        <position position="33"/>
    </location>
</feature>
<protein>
    <submittedName>
        <fullName evidence="2">Uncharacterized protein</fullName>
    </submittedName>
</protein>
<sequence>MKPPMTPTTRPAITKPTQSPVIFGPEDFTLVFV</sequence>
<dbReference type="EMBL" id="CAJOBJ010216787">
    <property type="protein sequence ID" value="CAF5023885.1"/>
    <property type="molecule type" value="Genomic_DNA"/>
</dbReference>
<dbReference type="Proteomes" id="UP000681967">
    <property type="component" value="Unassembled WGS sequence"/>
</dbReference>
<dbReference type="EMBL" id="CAJOBH010231912">
    <property type="protein sequence ID" value="CAF5074872.1"/>
    <property type="molecule type" value="Genomic_DNA"/>
</dbReference>
<name>A0A8S3C5V7_9BILA</name>
<evidence type="ECO:0000313" key="4">
    <source>
        <dbReference type="EMBL" id="CAF5074872.1"/>
    </source>
</evidence>
<feature type="compositionally biased region" description="Polar residues" evidence="1">
    <location>
        <begin position="7"/>
        <end position="20"/>
    </location>
</feature>
<evidence type="ECO:0000256" key="1">
    <source>
        <dbReference type="SAM" id="MobiDB-lite"/>
    </source>
</evidence>
<gene>
    <name evidence="2" type="ORF">BYL167_LOCUS50110</name>
    <name evidence="4" type="ORF">BYL167_LOCUS61109</name>
    <name evidence="3" type="ORF">GIL414_LOCUS58532</name>
</gene>
<evidence type="ECO:0000313" key="3">
    <source>
        <dbReference type="EMBL" id="CAF5023885.1"/>
    </source>
</evidence>
<dbReference type="Proteomes" id="UP000681720">
    <property type="component" value="Unassembled WGS sequence"/>
</dbReference>
<evidence type="ECO:0000313" key="2">
    <source>
        <dbReference type="EMBL" id="CAF4848487.1"/>
    </source>
</evidence>
<organism evidence="2 5">
    <name type="scientific">Rotaria magnacalcarata</name>
    <dbReference type="NCBI Taxonomy" id="392030"/>
    <lineage>
        <taxon>Eukaryota</taxon>
        <taxon>Metazoa</taxon>
        <taxon>Spiralia</taxon>
        <taxon>Gnathifera</taxon>
        <taxon>Rotifera</taxon>
        <taxon>Eurotatoria</taxon>
        <taxon>Bdelloidea</taxon>
        <taxon>Philodinida</taxon>
        <taxon>Philodinidae</taxon>
        <taxon>Rotaria</taxon>
    </lineage>
</organism>
<evidence type="ECO:0000313" key="5">
    <source>
        <dbReference type="Proteomes" id="UP000681967"/>
    </source>
</evidence>
<reference evidence="2" key="1">
    <citation type="submission" date="2021-02" db="EMBL/GenBank/DDBJ databases">
        <authorList>
            <person name="Nowell W R."/>
        </authorList>
    </citation>
    <scope>NUCLEOTIDE SEQUENCE</scope>
</reference>
<feature type="region of interest" description="Disordered" evidence="1">
    <location>
        <begin position="1"/>
        <end position="20"/>
    </location>
</feature>
<dbReference type="AlphaFoldDB" id="A0A8S3C5V7"/>
<proteinExistence type="predicted"/>
<dbReference type="EMBL" id="CAJOBH010151723">
    <property type="protein sequence ID" value="CAF4848487.1"/>
    <property type="molecule type" value="Genomic_DNA"/>
</dbReference>
<comment type="caution">
    <text evidence="2">The sequence shown here is derived from an EMBL/GenBank/DDBJ whole genome shotgun (WGS) entry which is preliminary data.</text>
</comment>